<dbReference type="OrthoDB" id="10054666at2759"/>
<keyword evidence="1" id="KW-0732">Signal</keyword>
<dbReference type="STRING" id="75743.A0A401Q374"/>
<keyword evidence="4" id="KW-1185">Reference proteome</keyword>
<comment type="caution">
    <text evidence="3">The sequence shown here is derived from an EMBL/GenBank/DDBJ whole genome shotgun (WGS) entry which is preliminary data.</text>
</comment>
<dbReference type="InterPro" id="IPR013680">
    <property type="entry name" value="VDCC_a2/dsu"/>
</dbReference>
<feature type="domain" description="Voltage-dependent calcium channel alpha-2/delta subunit conserved region" evidence="2">
    <location>
        <begin position="1"/>
        <end position="146"/>
    </location>
</feature>
<proteinExistence type="predicted"/>
<dbReference type="PANTHER" id="PTHR10166:SF67">
    <property type="entry name" value="VWFA DOMAIN-CONTAINING PROTEIN"/>
    <property type="match status" value="1"/>
</dbReference>
<dbReference type="AlphaFoldDB" id="A0A401Q374"/>
<dbReference type="OMA" id="NLNLFPW"/>
<protein>
    <recommendedName>
        <fullName evidence="2">Voltage-dependent calcium channel alpha-2/delta subunit conserved region domain-containing protein</fullName>
    </recommendedName>
</protein>
<reference evidence="3 4" key="1">
    <citation type="journal article" date="2018" name="Nat. Ecol. Evol.">
        <title>Shark genomes provide insights into elasmobranch evolution and the origin of vertebrates.</title>
        <authorList>
            <person name="Hara Y"/>
            <person name="Yamaguchi K"/>
            <person name="Onimaru K"/>
            <person name="Kadota M"/>
            <person name="Koyanagi M"/>
            <person name="Keeley SD"/>
            <person name="Tatsumi K"/>
            <person name="Tanaka K"/>
            <person name="Motone F"/>
            <person name="Kageyama Y"/>
            <person name="Nozu R"/>
            <person name="Adachi N"/>
            <person name="Nishimura O"/>
            <person name="Nakagawa R"/>
            <person name="Tanegashima C"/>
            <person name="Kiyatake I"/>
            <person name="Matsumoto R"/>
            <person name="Murakumo K"/>
            <person name="Nishida K"/>
            <person name="Terakita A"/>
            <person name="Kuratani S"/>
            <person name="Sato K"/>
            <person name="Hyodo S Kuraku.S."/>
        </authorList>
    </citation>
    <scope>NUCLEOTIDE SEQUENCE [LARGE SCALE GENOMIC DNA]</scope>
</reference>
<dbReference type="Pfam" id="PF08473">
    <property type="entry name" value="VGCC_alpha2"/>
    <property type="match status" value="1"/>
</dbReference>
<sequence length="181" mass="20337">ADLLNLAWWSSAAAWSLLQQLLYALTLQLSFQADDTFADGNELKETSCVTKQTQYYFSNNSRSYSNLIDCSNCSRFYHAQRLANTNLLFVVAEKLTCSQCDRSKLIQAEVRSDGPDQCEEVLKPRYRKGPEDCFDYNAAENTSDCGGGTTLTSSFSILLALQFFLLSWTANLNLFPWASSL</sequence>
<dbReference type="GO" id="GO:0005245">
    <property type="term" value="F:voltage-gated calcium channel activity"/>
    <property type="evidence" value="ECO:0007669"/>
    <property type="project" value="TreeGrafter"/>
</dbReference>
<name>A0A401Q374_SCYTO</name>
<feature type="chain" id="PRO_5019419697" description="Voltage-dependent calcium channel alpha-2/delta subunit conserved region domain-containing protein" evidence="1">
    <location>
        <begin position="25"/>
        <end position="181"/>
    </location>
</feature>
<feature type="signal peptide" evidence="1">
    <location>
        <begin position="1"/>
        <end position="24"/>
    </location>
</feature>
<dbReference type="PANTHER" id="PTHR10166">
    <property type="entry name" value="VOLTAGE-DEPENDENT CALCIUM CHANNEL SUBUNIT ALPHA-2/DELTA-RELATED"/>
    <property type="match status" value="1"/>
</dbReference>
<dbReference type="Proteomes" id="UP000288216">
    <property type="component" value="Unassembled WGS sequence"/>
</dbReference>
<accession>A0A401Q374</accession>
<evidence type="ECO:0000256" key="1">
    <source>
        <dbReference type="SAM" id="SignalP"/>
    </source>
</evidence>
<feature type="non-terminal residue" evidence="3">
    <location>
        <position position="1"/>
    </location>
</feature>
<gene>
    <name evidence="3" type="ORF">scyTo_0017032</name>
</gene>
<dbReference type="EMBL" id="BFAA01010752">
    <property type="protein sequence ID" value="GCB79887.1"/>
    <property type="molecule type" value="Genomic_DNA"/>
</dbReference>
<organism evidence="3 4">
    <name type="scientific">Scyliorhinus torazame</name>
    <name type="common">Cloudy catshark</name>
    <name type="synonym">Catulus torazame</name>
    <dbReference type="NCBI Taxonomy" id="75743"/>
    <lineage>
        <taxon>Eukaryota</taxon>
        <taxon>Metazoa</taxon>
        <taxon>Chordata</taxon>
        <taxon>Craniata</taxon>
        <taxon>Vertebrata</taxon>
        <taxon>Chondrichthyes</taxon>
        <taxon>Elasmobranchii</taxon>
        <taxon>Galeomorphii</taxon>
        <taxon>Galeoidea</taxon>
        <taxon>Carcharhiniformes</taxon>
        <taxon>Scyliorhinidae</taxon>
        <taxon>Scyliorhinus</taxon>
    </lineage>
</organism>
<evidence type="ECO:0000313" key="4">
    <source>
        <dbReference type="Proteomes" id="UP000288216"/>
    </source>
</evidence>
<dbReference type="InterPro" id="IPR051173">
    <property type="entry name" value="Ca_channel_alpha-2/delta"/>
</dbReference>
<evidence type="ECO:0000313" key="3">
    <source>
        <dbReference type="EMBL" id="GCB79887.1"/>
    </source>
</evidence>
<dbReference type="GO" id="GO:0005891">
    <property type="term" value="C:voltage-gated calcium channel complex"/>
    <property type="evidence" value="ECO:0007669"/>
    <property type="project" value="TreeGrafter"/>
</dbReference>
<evidence type="ECO:0000259" key="2">
    <source>
        <dbReference type="Pfam" id="PF08473"/>
    </source>
</evidence>